<evidence type="ECO:0000256" key="11">
    <source>
        <dbReference type="ARBA" id="ARBA00023136"/>
    </source>
</evidence>
<evidence type="ECO:0000256" key="2">
    <source>
        <dbReference type="ARBA" id="ARBA00004236"/>
    </source>
</evidence>
<evidence type="ECO:0000256" key="5">
    <source>
        <dbReference type="ARBA" id="ARBA00022553"/>
    </source>
</evidence>
<reference evidence="13 14" key="2">
    <citation type="journal article" date="2010" name="J. Bacteriol.">
        <title>Complete genome sequence of Beijerinckia indica subsp. indica.</title>
        <authorList>
            <person name="Tamas I."/>
            <person name="Dedysh S.N."/>
            <person name="Liesack W."/>
            <person name="Stott M.B."/>
            <person name="Alam M."/>
            <person name="Murrell J.C."/>
            <person name="Dunfield P.F."/>
        </authorList>
    </citation>
    <scope>NUCLEOTIDE SEQUENCE [LARGE SCALE GENOMIC DNA]</scope>
    <source>
        <strain evidence="14">ATCC 9039 / DSM 1715 / NCIMB 8712</strain>
    </source>
</reference>
<dbReference type="EMBL" id="CP001016">
    <property type="protein sequence ID" value="ACB96756.1"/>
    <property type="molecule type" value="Genomic_DNA"/>
</dbReference>
<dbReference type="RefSeq" id="WP_012386104.1">
    <property type="nucleotide sequence ID" value="NC_010581.1"/>
</dbReference>
<dbReference type="Pfam" id="PF00512">
    <property type="entry name" value="HisKA"/>
    <property type="match status" value="1"/>
</dbReference>
<dbReference type="PANTHER" id="PTHR45453:SF1">
    <property type="entry name" value="PHOSPHATE REGULON SENSOR PROTEIN PHOR"/>
    <property type="match status" value="1"/>
</dbReference>
<proteinExistence type="predicted"/>
<dbReference type="Pfam" id="PF02518">
    <property type="entry name" value="HATPase_c"/>
    <property type="match status" value="1"/>
</dbReference>
<keyword evidence="14" id="KW-1185">Reference proteome</keyword>
<gene>
    <name evidence="13" type="ordered locus">Bind_3196</name>
</gene>
<dbReference type="AlphaFoldDB" id="B2ICZ1"/>
<evidence type="ECO:0000256" key="4">
    <source>
        <dbReference type="ARBA" id="ARBA00022475"/>
    </source>
</evidence>
<reference evidence="14" key="1">
    <citation type="submission" date="2008-03" db="EMBL/GenBank/DDBJ databases">
        <title>Complete sequence of chromosome of Beijerinckia indica subsp. indica ATCC 9039.</title>
        <authorList>
            <consortium name="US DOE Joint Genome Institute"/>
            <person name="Copeland A."/>
            <person name="Lucas S."/>
            <person name="Lapidus A."/>
            <person name="Glavina del Rio T."/>
            <person name="Dalin E."/>
            <person name="Tice H."/>
            <person name="Bruce D."/>
            <person name="Goodwin L."/>
            <person name="Pitluck S."/>
            <person name="LaButti K."/>
            <person name="Schmutz J."/>
            <person name="Larimer F."/>
            <person name="Land M."/>
            <person name="Hauser L."/>
            <person name="Kyrpides N."/>
            <person name="Mikhailova N."/>
            <person name="Dunfield P.F."/>
            <person name="Dedysh S.N."/>
            <person name="Liesack W."/>
            <person name="Saw J.H."/>
            <person name="Alam M."/>
            <person name="Chen Y."/>
            <person name="Murrell J.C."/>
            <person name="Richardson P."/>
        </authorList>
    </citation>
    <scope>NUCLEOTIDE SEQUENCE [LARGE SCALE GENOMIC DNA]</scope>
    <source>
        <strain evidence="14">ATCC 9039 / DSM 1715 / NCIMB 8712</strain>
    </source>
</reference>
<dbReference type="HOGENOM" id="CLU_000445_89_2_5"/>
<dbReference type="GO" id="GO:0000155">
    <property type="term" value="F:phosphorelay sensor kinase activity"/>
    <property type="evidence" value="ECO:0007669"/>
    <property type="project" value="InterPro"/>
</dbReference>
<evidence type="ECO:0000256" key="1">
    <source>
        <dbReference type="ARBA" id="ARBA00000085"/>
    </source>
</evidence>
<keyword evidence="11" id="KW-0472">Membrane</keyword>
<dbReference type="SMART" id="SM00388">
    <property type="entry name" value="HisKA"/>
    <property type="match status" value="1"/>
</dbReference>
<dbReference type="SUPFAM" id="SSF55874">
    <property type="entry name" value="ATPase domain of HSP90 chaperone/DNA topoisomerase II/histidine kinase"/>
    <property type="match status" value="1"/>
</dbReference>
<dbReference type="Gene3D" id="1.10.287.130">
    <property type="match status" value="1"/>
</dbReference>
<dbReference type="FunFam" id="1.10.287.130:FF:000008">
    <property type="entry name" value="Two-component sensor histidine kinase"/>
    <property type="match status" value="1"/>
</dbReference>
<dbReference type="InterPro" id="IPR050351">
    <property type="entry name" value="BphY/WalK/GraS-like"/>
</dbReference>
<dbReference type="GO" id="GO:0016036">
    <property type="term" value="P:cellular response to phosphate starvation"/>
    <property type="evidence" value="ECO:0007669"/>
    <property type="project" value="TreeGrafter"/>
</dbReference>
<dbReference type="Proteomes" id="UP000001695">
    <property type="component" value="Chromosome"/>
</dbReference>
<dbReference type="Gene3D" id="3.30.450.20">
    <property type="entry name" value="PAS domain"/>
    <property type="match status" value="1"/>
</dbReference>
<dbReference type="FunFam" id="3.30.565.10:FF:000006">
    <property type="entry name" value="Sensor histidine kinase WalK"/>
    <property type="match status" value="1"/>
</dbReference>
<name>B2ICZ1_BEII9</name>
<dbReference type="EC" id="2.7.13.3" evidence="3"/>
<keyword evidence="7" id="KW-0547">Nucleotide-binding</keyword>
<dbReference type="eggNOG" id="COG5002">
    <property type="taxonomic scope" value="Bacteria"/>
</dbReference>
<dbReference type="SMART" id="SM00387">
    <property type="entry name" value="HATPase_c"/>
    <property type="match status" value="1"/>
</dbReference>
<dbReference type="InterPro" id="IPR003661">
    <property type="entry name" value="HisK_dim/P_dom"/>
</dbReference>
<dbReference type="PROSITE" id="PS50109">
    <property type="entry name" value="HIS_KIN"/>
    <property type="match status" value="1"/>
</dbReference>
<evidence type="ECO:0000256" key="9">
    <source>
        <dbReference type="ARBA" id="ARBA00022840"/>
    </source>
</evidence>
<comment type="subcellular location">
    <subcellularLocation>
        <location evidence="2">Cell membrane</location>
    </subcellularLocation>
</comment>
<feature type="domain" description="Histidine kinase" evidence="12">
    <location>
        <begin position="133"/>
        <end position="355"/>
    </location>
</feature>
<dbReference type="STRING" id="395963.Bind_3196"/>
<keyword evidence="4" id="KW-1003">Cell membrane</keyword>
<dbReference type="GO" id="GO:0005524">
    <property type="term" value="F:ATP binding"/>
    <property type="evidence" value="ECO:0007669"/>
    <property type="project" value="UniProtKB-KW"/>
</dbReference>
<dbReference type="CDD" id="cd00082">
    <property type="entry name" value="HisKA"/>
    <property type="match status" value="1"/>
</dbReference>
<dbReference type="GO" id="GO:0005886">
    <property type="term" value="C:plasma membrane"/>
    <property type="evidence" value="ECO:0007669"/>
    <property type="project" value="UniProtKB-SubCell"/>
</dbReference>
<dbReference type="GO" id="GO:0004721">
    <property type="term" value="F:phosphoprotein phosphatase activity"/>
    <property type="evidence" value="ECO:0007669"/>
    <property type="project" value="TreeGrafter"/>
</dbReference>
<keyword evidence="6" id="KW-0808">Transferase</keyword>
<evidence type="ECO:0000256" key="6">
    <source>
        <dbReference type="ARBA" id="ARBA00022679"/>
    </source>
</evidence>
<evidence type="ECO:0000256" key="7">
    <source>
        <dbReference type="ARBA" id="ARBA00022741"/>
    </source>
</evidence>
<keyword evidence="10" id="KW-0902">Two-component regulatory system</keyword>
<sequence>MLNTPQDDLRSDDRTLIESLIEALPEATIAISAVDRIIAVNQAAIALFPALRAGDLLARVLRTPDVLDTVKRVRVLKKPQRATWVERMPVERLFDVYVAPITVVSLEGSMIISLHDLTEARRVERMRADFIANASHELRTPLSSLLGFIETLQGPAKDDENARIRFLGIMRDQARRMARLIDDLLSLSRIEQNLHVRPQAPVDLALVLRHVVETLTPMAHDNHVMLNLDSPDSLIVRGDYDELLRVVENLVENAIKYGLPVSHNHKPEIVITLAKRSRNAIMSVRDFGPGIASEHLPRLTERFYRVDNRQSRDKGGTGLGLAIVKHILARHQGRLGIDSRLGEGSTFNVALPLHED</sequence>
<keyword evidence="5" id="KW-0597">Phosphoprotein</keyword>
<organism evidence="13 14">
    <name type="scientific">Beijerinckia indica subsp. indica (strain ATCC 9039 / DSM 1715 / NCIMB 8712)</name>
    <dbReference type="NCBI Taxonomy" id="395963"/>
    <lineage>
        <taxon>Bacteria</taxon>
        <taxon>Pseudomonadati</taxon>
        <taxon>Pseudomonadota</taxon>
        <taxon>Alphaproteobacteria</taxon>
        <taxon>Hyphomicrobiales</taxon>
        <taxon>Beijerinckiaceae</taxon>
        <taxon>Beijerinckia</taxon>
    </lineage>
</organism>
<comment type="catalytic activity">
    <reaction evidence="1">
        <text>ATP + protein L-histidine = ADP + protein N-phospho-L-histidine.</text>
        <dbReference type="EC" id="2.7.13.3"/>
    </reaction>
</comment>
<dbReference type="InterPro" id="IPR005467">
    <property type="entry name" value="His_kinase_dom"/>
</dbReference>
<keyword evidence="8 13" id="KW-0418">Kinase</keyword>
<evidence type="ECO:0000313" key="13">
    <source>
        <dbReference type="EMBL" id="ACB96756.1"/>
    </source>
</evidence>
<dbReference type="OrthoDB" id="9813151at2"/>
<evidence type="ECO:0000256" key="3">
    <source>
        <dbReference type="ARBA" id="ARBA00012438"/>
    </source>
</evidence>
<dbReference type="InterPro" id="IPR004358">
    <property type="entry name" value="Sig_transdc_His_kin-like_C"/>
</dbReference>
<dbReference type="PRINTS" id="PR00344">
    <property type="entry name" value="BCTRLSENSOR"/>
</dbReference>
<evidence type="ECO:0000256" key="10">
    <source>
        <dbReference type="ARBA" id="ARBA00023012"/>
    </source>
</evidence>
<dbReference type="InterPro" id="IPR003594">
    <property type="entry name" value="HATPase_dom"/>
</dbReference>
<dbReference type="KEGG" id="bid:Bind_3196"/>
<protein>
    <recommendedName>
        <fullName evidence="3">histidine kinase</fullName>
        <ecNumber evidence="3">2.7.13.3</ecNumber>
    </recommendedName>
</protein>
<dbReference type="InterPro" id="IPR036890">
    <property type="entry name" value="HATPase_C_sf"/>
</dbReference>
<evidence type="ECO:0000259" key="12">
    <source>
        <dbReference type="PROSITE" id="PS50109"/>
    </source>
</evidence>
<evidence type="ECO:0000313" key="14">
    <source>
        <dbReference type="Proteomes" id="UP000001695"/>
    </source>
</evidence>
<dbReference type="PANTHER" id="PTHR45453">
    <property type="entry name" value="PHOSPHATE REGULON SENSOR PROTEIN PHOR"/>
    <property type="match status" value="1"/>
</dbReference>
<evidence type="ECO:0000256" key="8">
    <source>
        <dbReference type="ARBA" id="ARBA00022777"/>
    </source>
</evidence>
<accession>B2ICZ1</accession>
<dbReference type="SUPFAM" id="SSF47384">
    <property type="entry name" value="Homodimeric domain of signal transducing histidine kinase"/>
    <property type="match status" value="1"/>
</dbReference>
<keyword evidence="9" id="KW-0067">ATP-binding</keyword>
<dbReference type="Gene3D" id="3.30.565.10">
    <property type="entry name" value="Histidine kinase-like ATPase, C-terminal domain"/>
    <property type="match status" value="1"/>
</dbReference>
<dbReference type="InterPro" id="IPR036097">
    <property type="entry name" value="HisK_dim/P_sf"/>
</dbReference>